<evidence type="ECO:0000313" key="2">
    <source>
        <dbReference type="EMBL" id="QQD19573.1"/>
    </source>
</evidence>
<dbReference type="Gene3D" id="1.10.10.10">
    <property type="entry name" value="Winged helix-like DNA-binding domain superfamily/Winged helix DNA-binding domain"/>
    <property type="match status" value="1"/>
</dbReference>
<dbReference type="EMBL" id="CP066167">
    <property type="protein sequence ID" value="QQD19573.1"/>
    <property type="molecule type" value="Genomic_DNA"/>
</dbReference>
<dbReference type="Pfam" id="PF17778">
    <property type="entry name" value="WHD_BLACT"/>
    <property type="match status" value="1"/>
</dbReference>
<name>A0A7T4R342_9GAMM</name>
<keyword evidence="2" id="KW-0378">Hydrolase</keyword>
<dbReference type="GO" id="GO:0016787">
    <property type="term" value="F:hydrolase activity"/>
    <property type="evidence" value="ECO:0007669"/>
    <property type="project" value="UniProtKB-KW"/>
</dbReference>
<gene>
    <name evidence="2" type="ORF">I6N98_06900</name>
</gene>
<dbReference type="SMART" id="SM00849">
    <property type="entry name" value="Lactamase_B"/>
    <property type="match status" value="1"/>
</dbReference>
<accession>A0A7T4R342</accession>
<dbReference type="InterPro" id="IPR050662">
    <property type="entry name" value="Sec-metab_biosynth-thioest"/>
</dbReference>
<protein>
    <submittedName>
        <fullName evidence="2">MBL fold metallo-hydrolase</fullName>
    </submittedName>
</protein>
<evidence type="ECO:0000259" key="1">
    <source>
        <dbReference type="SMART" id="SM00849"/>
    </source>
</evidence>
<dbReference type="PANTHER" id="PTHR23131">
    <property type="entry name" value="ENDORIBONUCLEASE LACTB2"/>
    <property type="match status" value="1"/>
</dbReference>
<dbReference type="Proteomes" id="UP000596063">
    <property type="component" value="Chromosome"/>
</dbReference>
<sequence length="277" mass="29929">MEAGIVQQLLPGVRRLVAPNPGLMTGPGTNTYLLGERDITVLDPGPALDAHIDAIDAAIVRSGGRLQRVVVTHTHPDHSPGAALLAERYGVPLVGQSIANDGHQDDSFQPDEELQHDVVIDVEGVALRAIHTPGHVDNHFCYFHEASGLLFTGDHIMQGSTVVIIPPAGDMADYMASLRALLDYPMAALAPGHGTLIESPHQEVQHLLAHRQGREDKVHAALTQLERGDLDDLVTVAYDDVDASIHPIAKLSLWAHLLKLQKEQRAEENDGIWAVIA</sequence>
<dbReference type="InterPro" id="IPR036388">
    <property type="entry name" value="WH-like_DNA-bd_sf"/>
</dbReference>
<feature type="domain" description="Metallo-beta-lactamase" evidence="1">
    <location>
        <begin position="28"/>
        <end position="193"/>
    </location>
</feature>
<dbReference type="AlphaFoldDB" id="A0A7T4R342"/>
<dbReference type="InterPro" id="IPR036866">
    <property type="entry name" value="RibonucZ/Hydroxyglut_hydro"/>
</dbReference>
<dbReference type="InterPro" id="IPR001279">
    <property type="entry name" value="Metallo-B-lactamas"/>
</dbReference>
<dbReference type="RefSeq" id="WP_198571057.1">
    <property type="nucleotide sequence ID" value="NZ_CP066167.1"/>
</dbReference>
<evidence type="ECO:0000313" key="3">
    <source>
        <dbReference type="Proteomes" id="UP000596063"/>
    </source>
</evidence>
<reference evidence="2 3" key="1">
    <citation type="submission" date="2020-12" db="EMBL/GenBank/DDBJ databases">
        <authorList>
            <person name="Shan Y."/>
        </authorList>
    </citation>
    <scope>NUCLEOTIDE SEQUENCE [LARGE SCALE GENOMIC DNA]</scope>
    <source>
        <strain evidence="3">csc3.9</strain>
    </source>
</reference>
<keyword evidence="3" id="KW-1185">Reference proteome</keyword>
<proteinExistence type="predicted"/>
<dbReference type="SUPFAM" id="SSF56281">
    <property type="entry name" value="Metallo-hydrolase/oxidoreductase"/>
    <property type="match status" value="1"/>
</dbReference>
<dbReference type="PANTHER" id="PTHR23131:SF0">
    <property type="entry name" value="ENDORIBONUCLEASE LACTB2"/>
    <property type="match status" value="1"/>
</dbReference>
<dbReference type="CDD" id="cd16278">
    <property type="entry name" value="metallo-hydrolase-like_MBL-fold"/>
    <property type="match status" value="1"/>
</dbReference>
<dbReference type="KEGG" id="snan:I6N98_06900"/>
<dbReference type="InterPro" id="IPR041516">
    <property type="entry name" value="LACTB2_WH"/>
</dbReference>
<dbReference type="Pfam" id="PF00753">
    <property type="entry name" value="Lactamase_B"/>
    <property type="match status" value="1"/>
</dbReference>
<organism evidence="2 3">
    <name type="scientific">Spongiibacter nanhainus</name>
    <dbReference type="NCBI Taxonomy" id="2794344"/>
    <lineage>
        <taxon>Bacteria</taxon>
        <taxon>Pseudomonadati</taxon>
        <taxon>Pseudomonadota</taxon>
        <taxon>Gammaproteobacteria</taxon>
        <taxon>Cellvibrionales</taxon>
        <taxon>Spongiibacteraceae</taxon>
        <taxon>Spongiibacter</taxon>
    </lineage>
</organism>
<dbReference type="Gene3D" id="3.60.15.10">
    <property type="entry name" value="Ribonuclease Z/Hydroxyacylglutathione hydrolase-like"/>
    <property type="match status" value="1"/>
</dbReference>